<protein>
    <recommendedName>
        <fullName evidence="3">NmrA-like domain-containing protein</fullName>
    </recommendedName>
</protein>
<organism evidence="4 5">
    <name type="scientific">Paramarasmius palmivorus</name>
    <dbReference type="NCBI Taxonomy" id="297713"/>
    <lineage>
        <taxon>Eukaryota</taxon>
        <taxon>Fungi</taxon>
        <taxon>Dikarya</taxon>
        <taxon>Basidiomycota</taxon>
        <taxon>Agaricomycotina</taxon>
        <taxon>Agaricomycetes</taxon>
        <taxon>Agaricomycetidae</taxon>
        <taxon>Agaricales</taxon>
        <taxon>Marasmiineae</taxon>
        <taxon>Marasmiaceae</taxon>
        <taxon>Paramarasmius</taxon>
    </lineage>
</organism>
<dbReference type="Proteomes" id="UP001383192">
    <property type="component" value="Unassembled WGS sequence"/>
</dbReference>
<comment type="caution">
    <text evidence="4">The sequence shown here is derived from an EMBL/GenBank/DDBJ whole genome shotgun (WGS) entry which is preliminary data.</text>
</comment>
<dbReference type="AlphaFoldDB" id="A0AAW0DU57"/>
<keyword evidence="5" id="KW-1185">Reference proteome</keyword>
<dbReference type="Pfam" id="PF05368">
    <property type="entry name" value="NmrA"/>
    <property type="match status" value="1"/>
</dbReference>
<dbReference type="SUPFAM" id="SSF51735">
    <property type="entry name" value="NAD(P)-binding Rossmann-fold domains"/>
    <property type="match status" value="1"/>
</dbReference>
<accession>A0AAW0DU57</accession>
<comment type="similarity">
    <text evidence="1">Belongs to the NmrA-type oxidoreductase family.</text>
</comment>
<sequence>MTTLTEKTILVTGATGRQGKAFISGILSEEKLAAQHPNRVTIVEGDLDSADTIRKVFEDAKKEGRTIWGVFCVLAFPGLGADADGEEKQGKMVADLSLEYGVSHFVFSSVERGGEGFDATMMGDRLAKINIEKHVKHLGAQGLNWTILRPGFFMENYEGFIGRITFGVLKAGLKPSTTVQIIGVKDIGLVAAGVFRDPIAFHSQILVVVAEASTMSQQEAAYKSARGRDIPSIPAVFARGLIAMNSHTKQLIMEMERVHRVHSSPEGAEEYHLQWEAAKRAHPNMMSFEKWAQQDNVEARGNDWNGISLGKLLRGRQ</sequence>
<evidence type="ECO:0000313" key="4">
    <source>
        <dbReference type="EMBL" id="KAK7054895.1"/>
    </source>
</evidence>
<dbReference type="PANTHER" id="PTHR42748">
    <property type="entry name" value="NITROGEN METABOLITE REPRESSION PROTEIN NMRA FAMILY MEMBER"/>
    <property type="match status" value="1"/>
</dbReference>
<dbReference type="InterPro" id="IPR051164">
    <property type="entry name" value="NmrA-like_oxidored"/>
</dbReference>
<dbReference type="GO" id="GO:0005634">
    <property type="term" value="C:nucleus"/>
    <property type="evidence" value="ECO:0007669"/>
    <property type="project" value="TreeGrafter"/>
</dbReference>
<evidence type="ECO:0000313" key="5">
    <source>
        <dbReference type="Proteomes" id="UP001383192"/>
    </source>
</evidence>
<dbReference type="EMBL" id="JAYKXP010000008">
    <property type="protein sequence ID" value="KAK7054895.1"/>
    <property type="molecule type" value="Genomic_DNA"/>
</dbReference>
<gene>
    <name evidence="4" type="ORF">VNI00_003358</name>
</gene>
<feature type="domain" description="NmrA-like" evidence="3">
    <location>
        <begin position="6"/>
        <end position="266"/>
    </location>
</feature>
<dbReference type="PANTHER" id="PTHR42748:SF7">
    <property type="entry name" value="NMRA LIKE REDOX SENSOR 1-RELATED"/>
    <property type="match status" value="1"/>
</dbReference>
<evidence type="ECO:0000256" key="2">
    <source>
        <dbReference type="ARBA" id="ARBA00022857"/>
    </source>
</evidence>
<dbReference type="Gene3D" id="3.40.50.720">
    <property type="entry name" value="NAD(P)-binding Rossmann-like Domain"/>
    <property type="match status" value="1"/>
</dbReference>
<proteinExistence type="inferred from homology"/>
<evidence type="ECO:0000259" key="3">
    <source>
        <dbReference type="Pfam" id="PF05368"/>
    </source>
</evidence>
<evidence type="ECO:0000256" key="1">
    <source>
        <dbReference type="ARBA" id="ARBA00006328"/>
    </source>
</evidence>
<reference evidence="4 5" key="1">
    <citation type="submission" date="2024-01" db="EMBL/GenBank/DDBJ databases">
        <title>A draft genome for a cacao thread blight-causing isolate of Paramarasmius palmivorus.</title>
        <authorList>
            <person name="Baruah I.K."/>
            <person name="Bukari Y."/>
            <person name="Amoako-Attah I."/>
            <person name="Meinhardt L.W."/>
            <person name="Bailey B.A."/>
            <person name="Cohen S.P."/>
        </authorList>
    </citation>
    <scope>NUCLEOTIDE SEQUENCE [LARGE SCALE GENOMIC DNA]</scope>
    <source>
        <strain evidence="4 5">GH-12</strain>
    </source>
</reference>
<name>A0AAW0DU57_9AGAR</name>
<keyword evidence="2" id="KW-0521">NADP</keyword>
<dbReference type="InterPro" id="IPR008030">
    <property type="entry name" value="NmrA-like"/>
</dbReference>
<dbReference type="InterPro" id="IPR036291">
    <property type="entry name" value="NAD(P)-bd_dom_sf"/>
</dbReference>